<evidence type="ECO:0000313" key="8">
    <source>
        <dbReference type="EMBL" id="AKV00357.1"/>
    </source>
</evidence>
<dbReference type="Pfam" id="PF00892">
    <property type="entry name" value="EamA"/>
    <property type="match status" value="1"/>
</dbReference>
<keyword evidence="9" id="KW-1185">Reference proteome</keyword>
<evidence type="ECO:0000259" key="7">
    <source>
        <dbReference type="Pfam" id="PF00892"/>
    </source>
</evidence>
<evidence type="ECO:0000256" key="5">
    <source>
        <dbReference type="ARBA" id="ARBA00023136"/>
    </source>
</evidence>
<dbReference type="AlphaFoldDB" id="A0A0K1Q3Z2"/>
<dbReference type="Proteomes" id="UP000064967">
    <property type="component" value="Chromosome"/>
</dbReference>
<feature type="transmembrane region" description="Helical" evidence="6">
    <location>
        <begin position="27"/>
        <end position="46"/>
    </location>
</feature>
<evidence type="ECO:0000256" key="4">
    <source>
        <dbReference type="ARBA" id="ARBA00022989"/>
    </source>
</evidence>
<sequence>MLGFGRDHTPAHAASRSDAVRRPVDTFATSVMVALCLVWGLQQVAIKVAAPDVSTILQAALRSGVAATLVWLFSHFVARDRWLRGVAAGPGALVGFLFAAEFLFVAEGLRWTTASHMAVFLYTAPIFAAVGLHLTRPDERLTAPQWAGIGLAFVGIVVMFLAPTGHPARRRPSNSSVTCSACAPALPGGSRRSPSA</sequence>
<dbReference type="InterPro" id="IPR000620">
    <property type="entry name" value="EamA_dom"/>
</dbReference>
<feature type="transmembrane region" description="Helical" evidence="6">
    <location>
        <begin position="117"/>
        <end position="134"/>
    </location>
</feature>
<evidence type="ECO:0000256" key="2">
    <source>
        <dbReference type="ARBA" id="ARBA00007362"/>
    </source>
</evidence>
<feature type="transmembrane region" description="Helical" evidence="6">
    <location>
        <begin position="53"/>
        <end position="73"/>
    </location>
</feature>
<feature type="domain" description="EamA" evidence="7">
    <location>
        <begin position="31"/>
        <end position="160"/>
    </location>
</feature>
<dbReference type="GO" id="GO:0016020">
    <property type="term" value="C:membrane"/>
    <property type="evidence" value="ECO:0007669"/>
    <property type="project" value="UniProtKB-SubCell"/>
</dbReference>
<feature type="transmembrane region" description="Helical" evidence="6">
    <location>
        <begin position="146"/>
        <end position="163"/>
    </location>
</feature>
<comment type="subcellular location">
    <subcellularLocation>
        <location evidence="1">Membrane</location>
        <topology evidence="1">Multi-pass membrane protein</topology>
    </subcellularLocation>
</comment>
<keyword evidence="4 6" id="KW-1133">Transmembrane helix</keyword>
<gene>
    <name evidence="8" type="ORF">AKJ09_07020</name>
</gene>
<dbReference type="InterPro" id="IPR050638">
    <property type="entry name" value="AA-Vitamin_Transporters"/>
</dbReference>
<dbReference type="PANTHER" id="PTHR32322:SF2">
    <property type="entry name" value="EAMA DOMAIN-CONTAINING PROTEIN"/>
    <property type="match status" value="1"/>
</dbReference>
<evidence type="ECO:0000256" key="3">
    <source>
        <dbReference type="ARBA" id="ARBA00022692"/>
    </source>
</evidence>
<organism evidence="8 9">
    <name type="scientific">Labilithrix luteola</name>
    <dbReference type="NCBI Taxonomy" id="1391654"/>
    <lineage>
        <taxon>Bacteria</taxon>
        <taxon>Pseudomonadati</taxon>
        <taxon>Myxococcota</taxon>
        <taxon>Polyangia</taxon>
        <taxon>Polyangiales</taxon>
        <taxon>Labilitrichaceae</taxon>
        <taxon>Labilithrix</taxon>
    </lineage>
</organism>
<protein>
    <submittedName>
        <fullName evidence="8">Permease of the drug/metabolite transporter (DMT) superfamily</fullName>
    </submittedName>
</protein>
<dbReference type="SUPFAM" id="SSF103481">
    <property type="entry name" value="Multidrug resistance efflux transporter EmrE"/>
    <property type="match status" value="1"/>
</dbReference>
<comment type="similarity">
    <text evidence="2">Belongs to the EamA transporter family.</text>
</comment>
<dbReference type="PANTHER" id="PTHR32322">
    <property type="entry name" value="INNER MEMBRANE TRANSPORTER"/>
    <property type="match status" value="1"/>
</dbReference>
<reference evidence="8 9" key="1">
    <citation type="submission" date="2015-08" db="EMBL/GenBank/DDBJ databases">
        <authorList>
            <person name="Babu N.S."/>
            <person name="Beckwith C.J."/>
            <person name="Beseler K.G."/>
            <person name="Brison A."/>
            <person name="Carone J.V."/>
            <person name="Caskin T.P."/>
            <person name="Diamond M."/>
            <person name="Durham M.E."/>
            <person name="Foxe J.M."/>
            <person name="Go M."/>
            <person name="Henderson B.A."/>
            <person name="Jones I.B."/>
            <person name="McGettigan J.A."/>
            <person name="Micheletti S.J."/>
            <person name="Nasrallah M.E."/>
            <person name="Ortiz D."/>
            <person name="Piller C.R."/>
            <person name="Privatt S.R."/>
            <person name="Schneider S.L."/>
            <person name="Sharp S."/>
            <person name="Smith T.C."/>
            <person name="Stanton J.D."/>
            <person name="Ullery H.E."/>
            <person name="Wilson R.J."/>
            <person name="Serrano M.G."/>
            <person name="Buck G."/>
            <person name="Lee V."/>
            <person name="Wang Y."/>
            <person name="Carvalho R."/>
            <person name="Voegtly L."/>
            <person name="Shi R."/>
            <person name="Duckworth R."/>
            <person name="Johnson A."/>
            <person name="Loviza R."/>
            <person name="Walstead R."/>
            <person name="Shah Z."/>
            <person name="Kiflezghi M."/>
            <person name="Wade K."/>
            <person name="Ball S.L."/>
            <person name="Bradley K.W."/>
            <person name="Asai D.J."/>
            <person name="Bowman C.A."/>
            <person name="Russell D.A."/>
            <person name="Pope W.H."/>
            <person name="Jacobs-Sera D."/>
            <person name="Hendrix R.W."/>
            <person name="Hatfull G.F."/>
        </authorList>
    </citation>
    <scope>NUCLEOTIDE SEQUENCE [LARGE SCALE GENOMIC DNA]</scope>
    <source>
        <strain evidence="8 9">DSM 27648</strain>
    </source>
</reference>
<dbReference type="STRING" id="1391654.AKJ09_07020"/>
<proteinExistence type="inferred from homology"/>
<dbReference type="InterPro" id="IPR037185">
    <property type="entry name" value="EmrE-like"/>
</dbReference>
<keyword evidence="3 6" id="KW-0812">Transmembrane</keyword>
<feature type="transmembrane region" description="Helical" evidence="6">
    <location>
        <begin position="85"/>
        <end position="105"/>
    </location>
</feature>
<dbReference type="KEGG" id="llu:AKJ09_07020"/>
<evidence type="ECO:0000256" key="1">
    <source>
        <dbReference type="ARBA" id="ARBA00004141"/>
    </source>
</evidence>
<accession>A0A0K1Q3Z2</accession>
<dbReference type="PATRIC" id="fig|1391654.3.peg.7125"/>
<keyword evidence="5 6" id="KW-0472">Membrane</keyword>
<name>A0A0K1Q3Z2_9BACT</name>
<evidence type="ECO:0000313" key="9">
    <source>
        <dbReference type="Proteomes" id="UP000064967"/>
    </source>
</evidence>
<dbReference type="EMBL" id="CP012333">
    <property type="protein sequence ID" value="AKV00357.1"/>
    <property type="molecule type" value="Genomic_DNA"/>
</dbReference>
<evidence type="ECO:0000256" key="6">
    <source>
        <dbReference type="SAM" id="Phobius"/>
    </source>
</evidence>